<dbReference type="PANTHER" id="PTHR12935">
    <property type="entry name" value="GAMMA-GLUTAMYLCYCLOTRANSFERASE"/>
    <property type="match status" value="1"/>
</dbReference>
<dbReference type="PANTHER" id="PTHR12935:SF0">
    <property type="entry name" value="GAMMA-GLUTAMYLCYCLOTRANSFERASE"/>
    <property type="match status" value="1"/>
</dbReference>
<evidence type="ECO:0000313" key="6">
    <source>
        <dbReference type="Proteomes" id="UP000286045"/>
    </source>
</evidence>
<protein>
    <recommendedName>
        <fullName evidence="1">gamma-glutamylcyclotransferase</fullName>
        <ecNumber evidence="1">4.3.2.9</ecNumber>
    </recommendedName>
</protein>
<organism evidence="5 6">
    <name type="scientific">Xylaria grammica</name>
    <dbReference type="NCBI Taxonomy" id="363999"/>
    <lineage>
        <taxon>Eukaryota</taxon>
        <taxon>Fungi</taxon>
        <taxon>Dikarya</taxon>
        <taxon>Ascomycota</taxon>
        <taxon>Pezizomycotina</taxon>
        <taxon>Sordariomycetes</taxon>
        <taxon>Xylariomycetidae</taxon>
        <taxon>Xylariales</taxon>
        <taxon>Xylariaceae</taxon>
        <taxon>Xylaria</taxon>
    </lineage>
</organism>
<dbReference type="EC" id="4.3.2.9" evidence="1"/>
<accession>A0A439D5Z0</accession>
<dbReference type="InterPro" id="IPR017939">
    <property type="entry name" value="G-Glutamylcylcotransferase"/>
</dbReference>
<proteinExistence type="predicted"/>
<keyword evidence="2" id="KW-0456">Lyase</keyword>
<dbReference type="Proteomes" id="UP000286045">
    <property type="component" value="Unassembled WGS sequence"/>
</dbReference>
<evidence type="ECO:0000256" key="1">
    <source>
        <dbReference type="ARBA" id="ARBA00012346"/>
    </source>
</evidence>
<evidence type="ECO:0000313" key="5">
    <source>
        <dbReference type="EMBL" id="RWA09808.1"/>
    </source>
</evidence>
<reference evidence="5 6" key="1">
    <citation type="submission" date="2018-12" db="EMBL/GenBank/DDBJ databases">
        <title>Draft genome sequence of Xylaria grammica IHI A82.</title>
        <authorList>
            <person name="Buettner E."/>
            <person name="Kellner H."/>
        </authorList>
    </citation>
    <scope>NUCLEOTIDE SEQUENCE [LARGE SCALE GENOMIC DNA]</scope>
    <source>
        <strain evidence="5 6">IHI A82</strain>
    </source>
</reference>
<sequence>MLVLRTLPTLESDVWYFAYGSNLDYNKFVVDRGIIPLSSELVTVPDWSLEMDSAGFPYSEPSFGSVTYQGWSSRESGGIQVIGTAYKLTPKMYTKVLASEGGGIAYVEVEVRAAKVRTEAAPDVQDKKQTFPVRTLVTAMRREAKPSLRYMELVCSGAREARVPDAYQDYLEAIPVYHPPESKTARLGASLFRLVWSPIFSALERITKGSLIDSDTGNAPFVVVALVRGAVYAMWFHHDYLHAPIWGRGDGM</sequence>
<feature type="active site" description="Proton acceptor" evidence="3">
    <location>
        <position position="100"/>
    </location>
</feature>
<evidence type="ECO:0000256" key="2">
    <source>
        <dbReference type="ARBA" id="ARBA00023239"/>
    </source>
</evidence>
<dbReference type="GO" id="GO:0003839">
    <property type="term" value="F:gamma-glutamylcyclotransferase activity"/>
    <property type="evidence" value="ECO:0007669"/>
    <property type="project" value="UniProtKB-EC"/>
</dbReference>
<dbReference type="AlphaFoldDB" id="A0A439D5Z0"/>
<dbReference type="Gene3D" id="3.10.490.10">
    <property type="entry name" value="Gamma-glutamyl cyclotransferase-like"/>
    <property type="match status" value="1"/>
</dbReference>
<evidence type="ECO:0000256" key="3">
    <source>
        <dbReference type="PIRSR" id="PIRSR617939-1"/>
    </source>
</evidence>
<dbReference type="EMBL" id="RYZI01000139">
    <property type="protein sequence ID" value="RWA09808.1"/>
    <property type="molecule type" value="Genomic_DNA"/>
</dbReference>
<name>A0A439D5Z0_9PEZI</name>
<gene>
    <name evidence="5" type="ORF">EKO27_g5302</name>
</gene>
<keyword evidence="6" id="KW-1185">Reference proteome</keyword>
<evidence type="ECO:0000256" key="4">
    <source>
        <dbReference type="PIRSR" id="PIRSR617939-2"/>
    </source>
</evidence>
<feature type="binding site" evidence="4">
    <location>
        <position position="150"/>
    </location>
    <ligand>
        <name>substrate</name>
    </ligand>
</feature>
<dbReference type="Pfam" id="PF13772">
    <property type="entry name" value="AIG2_2"/>
    <property type="match status" value="1"/>
</dbReference>
<feature type="binding site" evidence="4">
    <location>
        <begin position="16"/>
        <end position="21"/>
    </location>
    <ligand>
        <name>substrate</name>
    </ligand>
</feature>
<comment type="caution">
    <text evidence="5">The sequence shown here is derived from an EMBL/GenBank/DDBJ whole genome shotgun (WGS) entry which is preliminary data.</text>
</comment>
<dbReference type="STRING" id="363999.A0A439D5Z0"/>